<comment type="subcellular location">
    <subcellularLocation>
        <location evidence="1">Cell membrane</location>
    </subcellularLocation>
</comment>
<dbReference type="RefSeq" id="WP_005131306.1">
    <property type="nucleotide sequence ID" value="NZ_JEXD01000080.1"/>
</dbReference>
<protein>
    <submittedName>
        <fullName evidence="7">Glycosyl transferase 2 family protein</fullName>
    </submittedName>
</protein>
<dbReference type="Pfam" id="PF00535">
    <property type="entry name" value="Glycos_transf_2"/>
    <property type="match status" value="1"/>
</dbReference>
<evidence type="ECO:0000313" key="7">
    <source>
        <dbReference type="EMBL" id="EXC03989.1"/>
    </source>
</evidence>
<comment type="caution">
    <text evidence="7">The sequence shown here is derived from an EMBL/GenBank/DDBJ whole genome shotgun (WGS) entry which is preliminary data.</text>
</comment>
<evidence type="ECO:0000256" key="1">
    <source>
        <dbReference type="ARBA" id="ARBA00004236"/>
    </source>
</evidence>
<evidence type="ECO:0000256" key="2">
    <source>
        <dbReference type="ARBA" id="ARBA00022475"/>
    </source>
</evidence>
<gene>
    <name evidence="7" type="ORF">J506_4006</name>
</gene>
<keyword evidence="5" id="KW-0472">Membrane</keyword>
<evidence type="ECO:0000259" key="6">
    <source>
        <dbReference type="Pfam" id="PF00535"/>
    </source>
</evidence>
<dbReference type="PANTHER" id="PTHR43646:SF2">
    <property type="entry name" value="GLYCOSYLTRANSFERASE 2-LIKE DOMAIN-CONTAINING PROTEIN"/>
    <property type="match status" value="1"/>
</dbReference>
<dbReference type="PATRIC" id="fig|1310607.3.peg.3861"/>
<keyword evidence="3" id="KW-0328">Glycosyltransferase</keyword>
<accession>A0A009P947</accession>
<evidence type="ECO:0000313" key="8">
    <source>
        <dbReference type="Proteomes" id="UP000021108"/>
    </source>
</evidence>
<dbReference type="Proteomes" id="UP000021108">
    <property type="component" value="Unassembled WGS sequence"/>
</dbReference>
<organism evidence="7 8">
    <name type="scientific">Acinetobacter baumannii 625974</name>
    <dbReference type="NCBI Taxonomy" id="1310607"/>
    <lineage>
        <taxon>Bacteria</taxon>
        <taxon>Pseudomonadati</taxon>
        <taxon>Pseudomonadota</taxon>
        <taxon>Gammaproteobacteria</taxon>
        <taxon>Moraxellales</taxon>
        <taxon>Moraxellaceae</taxon>
        <taxon>Acinetobacter</taxon>
        <taxon>Acinetobacter calcoaceticus/baumannii complex</taxon>
    </lineage>
</organism>
<dbReference type="AlphaFoldDB" id="A0A009P947"/>
<dbReference type="InterPro" id="IPR001173">
    <property type="entry name" value="Glyco_trans_2-like"/>
</dbReference>
<dbReference type="InterPro" id="IPR029044">
    <property type="entry name" value="Nucleotide-diphossugar_trans"/>
</dbReference>
<name>A0A009P947_ACIBA</name>
<keyword evidence="4 7" id="KW-0808">Transferase</keyword>
<feature type="domain" description="Glycosyltransferase 2-like" evidence="6">
    <location>
        <begin position="5"/>
        <end position="129"/>
    </location>
</feature>
<evidence type="ECO:0000256" key="4">
    <source>
        <dbReference type="ARBA" id="ARBA00022679"/>
    </source>
</evidence>
<sequence>MKIGVVVPAHNEEQHLPACLQSIQEAIGKVPDEQVEVMVVLDSCTDQSRSIVQRYGVSWIECNYACVGKARDLGIRQLIQNGATWLACTDADSVVSPDWLRCQILHQPTDAICGIVTLDDLSRLSVMKQKKYLSHYQDCMDHHHIHGANLSFSAAAYMQVGGFEPVPCHEDVSLIQKLIRQCCNITWSNLVRVTTSSRLEGRAPEGLSKFLENL</sequence>
<dbReference type="EMBL" id="JEXD01000080">
    <property type="protein sequence ID" value="EXC03989.1"/>
    <property type="molecule type" value="Genomic_DNA"/>
</dbReference>
<dbReference type="Gene3D" id="3.90.550.10">
    <property type="entry name" value="Spore Coat Polysaccharide Biosynthesis Protein SpsA, Chain A"/>
    <property type="match status" value="1"/>
</dbReference>
<evidence type="ECO:0000256" key="3">
    <source>
        <dbReference type="ARBA" id="ARBA00022676"/>
    </source>
</evidence>
<dbReference type="PANTHER" id="PTHR43646">
    <property type="entry name" value="GLYCOSYLTRANSFERASE"/>
    <property type="match status" value="1"/>
</dbReference>
<keyword evidence="2" id="KW-1003">Cell membrane</keyword>
<dbReference type="GO" id="GO:0016757">
    <property type="term" value="F:glycosyltransferase activity"/>
    <property type="evidence" value="ECO:0007669"/>
    <property type="project" value="UniProtKB-KW"/>
</dbReference>
<proteinExistence type="predicted"/>
<evidence type="ECO:0000256" key="5">
    <source>
        <dbReference type="ARBA" id="ARBA00023136"/>
    </source>
</evidence>
<dbReference type="GO" id="GO:0005886">
    <property type="term" value="C:plasma membrane"/>
    <property type="evidence" value="ECO:0007669"/>
    <property type="project" value="UniProtKB-SubCell"/>
</dbReference>
<reference evidence="7 8" key="1">
    <citation type="submission" date="2014-02" db="EMBL/GenBank/DDBJ databases">
        <title>Comparative genomics and transcriptomics to identify genetic mechanisms underlying the emergence of carbapenem resistant Acinetobacter baumannii (CRAb).</title>
        <authorList>
            <person name="Harris A.D."/>
            <person name="Johnson K.J."/>
            <person name="George J."/>
            <person name="Shefchek K."/>
            <person name="Daugherty S.C."/>
            <person name="Parankush S."/>
            <person name="Sadzewicz L."/>
            <person name="Tallon L."/>
            <person name="Sengamalay N."/>
            <person name="Hazen T.H."/>
            <person name="Rasko D.A."/>
        </authorList>
    </citation>
    <scope>NUCLEOTIDE SEQUENCE [LARGE SCALE GENOMIC DNA]</scope>
    <source>
        <strain evidence="7 8">625974</strain>
    </source>
</reference>
<dbReference type="SUPFAM" id="SSF53448">
    <property type="entry name" value="Nucleotide-diphospho-sugar transferases"/>
    <property type="match status" value="1"/>
</dbReference>